<dbReference type="Gene3D" id="3.50.50.60">
    <property type="entry name" value="FAD/NAD(P)-binding domain"/>
    <property type="match status" value="1"/>
</dbReference>
<feature type="non-terminal residue" evidence="4">
    <location>
        <position position="588"/>
    </location>
</feature>
<comment type="similarity">
    <text evidence="1">Belongs to the GMC oxidoreductase family.</text>
</comment>
<comment type="cofactor">
    <cofactor evidence="2">
        <name>FAD</name>
        <dbReference type="ChEBI" id="CHEBI:57692"/>
    </cofactor>
</comment>
<dbReference type="InterPro" id="IPR012132">
    <property type="entry name" value="GMC_OxRdtase"/>
</dbReference>
<dbReference type="InterPro" id="IPR000172">
    <property type="entry name" value="GMC_OxRdtase_N"/>
</dbReference>
<evidence type="ECO:0000256" key="1">
    <source>
        <dbReference type="ARBA" id="ARBA00010790"/>
    </source>
</evidence>
<dbReference type="PANTHER" id="PTHR11552:SF210">
    <property type="entry name" value="GLUCOSE-METHANOL-CHOLINE OXIDOREDUCTASE N-TERMINAL DOMAIN-CONTAINING PROTEIN-RELATED"/>
    <property type="match status" value="1"/>
</dbReference>
<dbReference type="Pfam" id="PF00732">
    <property type="entry name" value="GMC_oxred_N"/>
    <property type="match status" value="1"/>
</dbReference>
<evidence type="ECO:0000256" key="2">
    <source>
        <dbReference type="PIRSR" id="PIRSR000137-2"/>
    </source>
</evidence>
<dbReference type="Proteomes" id="UP000767238">
    <property type="component" value="Unassembled WGS sequence"/>
</dbReference>
<reference evidence="4" key="2">
    <citation type="submission" date="2021-08" db="EMBL/GenBank/DDBJ databases">
        <authorList>
            <person name="Gostincar C."/>
            <person name="Sun X."/>
            <person name="Song Z."/>
            <person name="Gunde-Cimerman N."/>
        </authorList>
    </citation>
    <scope>NUCLEOTIDE SEQUENCE</scope>
    <source>
        <strain evidence="4">EXF-8016</strain>
    </source>
</reference>
<dbReference type="InterPro" id="IPR036188">
    <property type="entry name" value="FAD/NAD-bd_sf"/>
</dbReference>
<protein>
    <submittedName>
        <fullName evidence="4">Alcohol oxidase</fullName>
    </submittedName>
</protein>
<feature type="domain" description="Glucose-methanol-choline oxidoreductase N-terminal" evidence="3">
    <location>
        <begin position="275"/>
        <end position="289"/>
    </location>
</feature>
<reference evidence="4" key="1">
    <citation type="journal article" date="2021" name="J Fungi (Basel)">
        <title>Virulence traits and population genomics of the black yeast Aureobasidium melanogenum.</title>
        <authorList>
            <person name="Cernosa A."/>
            <person name="Sun X."/>
            <person name="Gostincar C."/>
            <person name="Fang C."/>
            <person name="Gunde-Cimerman N."/>
            <person name="Song Z."/>
        </authorList>
    </citation>
    <scope>NUCLEOTIDE SEQUENCE</scope>
    <source>
        <strain evidence="4">EXF-8016</strain>
    </source>
</reference>
<keyword evidence="2" id="KW-0285">Flavoprotein</keyword>
<comment type="caution">
    <text evidence="4">The sequence shown here is derived from an EMBL/GenBank/DDBJ whole genome shotgun (WGS) entry which is preliminary data.</text>
</comment>
<sequence length="588" mass="64503">MQISEYDLIIVGGGTAGCVLANRLSEDPGMSVLVLEAGESRSDDERVYTPGLAGSTLDNPEFDWQYVAEPAPGLNNRRIKHPRGRAIGGSSAINSLAIIYPSASDIDVWAEIGNDGWDWNALAPYFLKFQTIVPPNEEVKKQLNIVHSDESICQSNGPILASFPSRVTALHKTWINTFRTLNLENTSDPLTGHAIGGHTSTCHITGDRHERSHAGVAYIDPVLDRPNLKVFTDALVHKLIIENGSSGPIVRGVSYSKHGVLYKVSAKREVLLAAGTFNTPQILELSGIGDPRILGEHGIEVVYANPAVGENLQDHIRSGLSFEVTNDVPARRVTTEKDRQEYKENRSGLLAENGAFLFSYTPLAPFLDQTGHKDLKSLLDKHLVDDGSWSSFERKRNDFIRKAIESANEATAVSFLSRAPYTESEEGNFVSLNSMLSHPFSVGSVHITSAGPRNKPKIDFNYHSHPLDVEIHARHMQALNKLAKTEPFASYLVPEGRRLPKAYSEDTIEDYKEVVRGYAKTNYHPCGTCSLGAVVDSHLNVKGVRNLRVVDASIMPIIPRGNILATVYAVAERAADIISEDLGLQRST</sequence>
<evidence type="ECO:0000259" key="3">
    <source>
        <dbReference type="PROSITE" id="PS00624"/>
    </source>
</evidence>
<evidence type="ECO:0000313" key="4">
    <source>
        <dbReference type="EMBL" id="KAH0214044.1"/>
    </source>
</evidence>
<name>A0A9P8G9D2_AURME</name>
<dbReference type="PROSITE" id="PS00624">
    <property type="entry name" value="GMC_OXRED_2"/>
    <property type="match status" value="1"/>
</dbReference>
<dbReference type="SUPFAM" id="SSF54373">
    <property type="entry name" value="FAD-linked reductases, C-terminal domain"/>
    <property type="match status" value="1"/>
</dbReference>
<dbReference type="Pfam" id="PF05199">
    <property type="entry name" value="GMC_oxred_C"/>
    <property type="match status" value="1"/>
</dbReference>
<dbReference type="GO" id="GO:0050660">
    <property type="term" value="F:flavin adenine dinucleotide binding"/>
    <property type="evidence" value="ECO:0007669"/>
    <property type="project" value="InterPro"/>
</dbReference>
<dbReference type="AlphaFoldDB" id="A0A9P8G9D2"/>
<dbReference type="EMBL" id="JAHFYH010000088">
    <property type="protein sequence ID" value="KAH0214044.1"/>
    <property type="molecule type" value="Genomic_DNA"/>
</dbReference>
<dbReference type="PANTHER" id="PTHR11552">
    <property type="entry name" value="GLUCOSE-METHANOL-CHOLINE GMC OXIDOREDUCTASE"/>
    <property type="match status" value="1"/>
</dbReference>
<dbReference type="InterPro" id="IPR007867">
    <property type="entry name" value="GMC_OxRtase_C"/>
</dbReference>
<organism evidence="4 5">
    <name type="scientific">Aureobasidium melanogenum</name>
    <name type="common">Aureobasidium pullulans var. melanogenum</name>
    <dbReference type="NCBI Taxonomy" id="46634"/>
    <lineage>
        <taxon>Eukaryota</taxon>
        <taxon>Fungi</taxon>
        <taxon>Dikarya</taxon>
        <taxon>Ascomycota</taxon>
        <taxon>Pezizomycotina</taxon>
        <taxon>Dothideomycetes</taxon>
        <taxon>Dothideomycetidae</taxon>
        <taxon>Dothideales</taxon>
        <taxon>Saccotheciaceae</taxon>
        <taxon>Aureobasidium</taxon>
    </lineage>
</organism>
<proteinExistence type="inferred from homology"/>
<dbReference type="OrthoDB" id="269227at2759"/>
<dbReference type="SUPFAM" id="SSF51905">
    <property type="entry name" value="FAD/NAD(P)-binding domain"/>
    <property type="match status" value="1"/>
</dbReference>
<evidence type="ECO:0000313" key="5">
    <source>
        <dbReference type="Proteomes" id="UP000767238"/>
    </source>
</evidence>
<feature type="binding site" evidence="2">
    <location>
        <position position="236"/>
    </location>
    <ligand>
        <name>FAD</name>
        <dbReference type="ChEBI" id="CHEBI:57692"/>
    </ligand>
</feature>
<dbReference type="GO" id="GO:0016614">
    <property type="term" value="F:oxidoreductase activity, acting on CH-OH group of donors"/>
    <property type="evidence" value="ECO:0007669"/>
    <property type="project" value="InterPro"/>
</dbReference>
<keyword evidence="2" id="KW-0274">FAD</keyword>
<accession>A0A9P8G9D2</accession>
<dbReference type="Gene3D" id="3.30.560.10">
    <property type="entry name" value="Glucose Oxidase, domain 3"/>
    <property type="match status" value="1"/>
</dbReference>
<dbReference type="PIRSF" id="PIRSF000137">
    <property type="entry name" value="Alcohol_oxidase"/>
    <property type="match status" value="1"/>
</dbReference>
<gene>
    <name evidence="4" type="ORF">KCV03_g8613</name>
</gene>